<dbReference type="PANTHER" id="PTHR30097">
    <property type="entry name" value="CATION EFFLUX SYSTEM PROTEIN CUSB"/>
    <property type="match status" value="1"/>
</dbReference>
<dbReference type="Pfam" id="PF25973">
    <property type="entry name" value="BSH_CzcB"/>
    <property type="match status" value="1"/>
</dbReference>
<dbReference type="GO" id="GO:0016020">
    <property type="term" value="C:membrane"/>
    <property type="evidence" value="ECO:0007669"/>
    <property type="project" value="InterPro"/>
</dbReference>
<dbReference type="Gene3D" id="2.40.30.170">
    <property type="match status" value="1"/>
</dbReference>
<protein>
    <submittedName>
        <fullName evidence="8">Uncharacterized protein</fullName>
    </submittedName>
</protein>
<dbReference type="PANTHER" id="PTHR30097:SF4">
    <property type="entry name" value="SLR6042 PROTEIN"/>
    <property type="match status" value="1"/>
</dbReference>
<comment type="caution">
    <text evidence="8">The sequence shown here is derived from an EMBL/GenBank/DDBJ whole genome shotgun (WGS) entry which is preliminary data.</text>
</comment>
<feature type="non-terminal residue" evidence="8">
    <location>
        <position position="1"/>
    </location>
</feature>
<accession>A0A0F9J6P0</accession>
<evidence type="ECO:0000256" key="1">
    <source>
        <dbReference type="ARBA" id="ARBA00009477"/>
    </source>
</evidence>
<dbReference type="GO" id="GO:0060003">
    <property type="term" value="P:copper ion export"/>
    <property type="evidence" value="ECO:0007669"/>
    <property type="project" value="TreeGrafter"/>
</dbReference>
<evidence type="ECO:0000259" key="4">
    <source>
        <dbReference type="Pfam" id="PF25893"/>
    </source>
</evidence>
<dbReference type="AlphaFoldDB" id="A0A0F9J6P0"/>
<dbReference type="Pfam" id="PF25954">
    <property type="entry name" value="Beta-barrel_RND_2"/>
    <property type="match status" value="1"/>
</dbReference>
<feature type="domain" description="CzcB-like barrel-sandwich hybrid" evidence="6">
    <location>
        <begin position="208"/>
        <end position="248"/>
    </location>
</feature>
<dbReference type="GO" id="GO:0030288">
    <property type="term" value="C:outer membrane-bounded periplasmic space"/>
    <property type="evidence" value="ECO:0007669"/>
    <property type="project" value="TreeGrafter"/>
</dbReference>
<dbReference type="SUPFAM" id="SSF111369">
    <property type="entry name" value="HlyD-like secretion proteins"/>
    <property type="match status" value="1"/>
</dbReference>
<proteinExistence type="inferred from homology"/>
<dbReference type="GO" id="GO:0015679">
    <property type="term" value="P:plasma membrane copper ion transport"/>
    <property type="evidence" value="ECO:0007669"/>
    <property type="project" value="TreeGrafter"/>
</dbReference>
<dbReference type="GO" id="GO:0046914">
    <property type="term" value="F:transition metal ion binding"/>
    <property type="evidence" value="ECO:0007669"/>
    <property type="project" value="TreeGrafter"/>
</dbReference>
<keyword evidence="2" id="KW-0813">Transport</keyword>
<dbReference type="InterPro" id="IPR051909">
    <property type="entry name" value="MFP_Cation_Efflux"/>
</dbReference>
<dbReference type="Pfam" id="PF25893">
    <property type="entry name" value="HH_CzcB"/>
    <property type="match status" value="1"/>
</dbReference>
<feature type="domain" description="CzcB-like alpha-helical hairpin" evidence="4">
    <location>
        <begin position="63"/>
        <end position="110"/>
    </location>
</feature>
<dbReference type="InterPro" id="IPR006143">
    <property type="entry name" value="RND_pump_MFP"/>
</dbReference>
<keyword evidence="3" id="KW-0862">Zinc</keyword>
<feature type="domain" description="CzcB-like C-terminal circularly permuted SH3-like" evidence="7">
    <location>
        <begin position="333"/>
        <end position="393"/>
    </location>
</feature>
<evidence type="ECO:0000259" key="7">
    <source>
        <dbReference type="Pfam" id="PF25975"/>
    </source>
</evidence>
<evidence type="ECO:0000256" key="2">
    <source>
        <dbReference type="ARBA" id="ARBA00022448"/>
    </source>
</evidence>
<evidence type="ECO:0000259" key="5">
    <source>
        <dbReference type="Pfam" id="PF25954"/>
    </source>
</evidence>
<dbReference type="FunFam" id="2.40.30.170:FF:000010">
    <property type="entry name" value="Efflux RND transporter periplasmic adaptor subunit"/>
    <property type="match status" value="1"/>
</dbReference>
<gene>
    <name evidence="8" type="ORF">LCGC14_1793260</name>
</gene>
<sequence>LESAELSEAKTRYLAKLNELSCCSADLTRAEALDASARKLLKALAKSPTLDQLRALKLEAMAELHSKLIAAYAEFVFTRAEYEREKKLLEQGVSSRADFQTATSAYKKAFAEFVAGRDGLAYQTQRALLEAKRSRQNMELELRAAEQRLHVLGVSSQEVQALKEALEGVGAAEEDCVDPNCAECLAEKAAAGPAAIRPAATEMTSGPVLGEQLGVYPLRAPFAGTVIDKHITLGEMLSNDAPVFTVADLSTVWVDLSVYQKDLPHVRKGQIVHIALGKETPPVEGKIAFVSPIVDSGTRTAKARIILPNPNGVYRPGLFVTADIDISAKSVPVLVPKAAVQRIEDRNVVFVPTDNGLEARPVRLGQSSRTHVEIAEGLSAGQKYVAKGAFQLKAQIVTSGLGAHAGHGH</sequence>
<feature type="domain" description="CusB-like beta-barrel" evidence="5">
    <location>
        <begin position="251"/>
        <end position="324"/>
    </location>
</feature>
<dbReference type="FunFam" id="2.40.420.20:FF:000006">
    <property type="entry name" value="RND family efflux transporter MFP subunit"/>
    <property type="match status" value="1"/>
</dbReference>
<evidence type="ECO:0000256" key="3">
    <source>
        <dbReference type="ARBA" id="ARBA00022833"/>
    </source>
</evidence>
<dbReference type="InterPro" id="IPR058648">
    <property type="entry name" value="HH_CzcB-like"/>
</dbReference>
<evidence type="ECO:0000259" key="6">
    <source>
        <dbReference type="Pfam" id="PF25973"/>
    </source>
</evidence>
<dbReference type="InterPro" id="IPR058647">
    <property type="entry name" value="BSH_CzcB-like"/>
</dbReference>
<comment type="similarity">
    <text evidence="1">Belongs to the membrane fusion protein (MFP) (TC 8.A.1) family.</text>
</comment>
<dbReference type="InterPro" id="IPR058649">
    <property type="entry name" value="CzcB_C"/>
</dbReference>
<dbReference type="Gene3D" id="1.10.287.470">
    <property type="entry name" value="Helix hairpin bin"/>
    <property type="match status" value="1"/>
</dbReference>
<dbReference type="NCBIfam" id="TIGR01730">
    <property type="entry name" value="RND_mfp"/>
    <property type="match status" value="1"/>
</dbReference>
<reference evidence="8" key="1">
    <citation type="journal article" date="2015" name="Nature">
        <title>Complex archaea that bridge the gap between prokaryotes and eukaryotes.</title>
        <authorList>
            <person name="Spang A."/>
            <person name="Saw J.H."/>
            <person name="Jorgensen S.L."/>
            <person name="Zaremba-Niedzwiedzka K."/>
            <person name="Martijn J."/>
            <person name="Lind A.E."/>
            <person name="van Eijk R."/>
            <person name="Schleper C."/>
            <person name="Guy L."/>
            <person name="Ettema T.J."/>
        </authorList>
    </citation>
    <scope>NUCLEOTIDE SEQUENCE</scope>
</reference>
<name>A0A0F9J6P0_9ZZZZ</name>
<organism evidence="8">
    <name type="scientific">marine sediment metagenome</name>
    <dbReference type="NCBI Taxonomy" id="412755"/>
    <lineage>
        <taxon>unclassified sequences</taxon>
        <taxon>metagenomes</taxon>
        <taxon>ecological metagenomes</taxon>
    </lineage>
</organism>
<dbReference type="InterPro" id="IPR058792">
    <property type="entry name" value="Beta-barrel_RND_2"/>
</dbReference>
<dbReference type="Pfam" id="PF25975">
    <property type="entry name" value="CzcB_C"/>
    <property type="match status" value="1"/>
</dbReference>
<evidence type="ECO:0000313" key="8">
    <source>
        <dbReference type="EMBL" id="KKM01556.1"/>
    </source>
</evidence>
<dbReference type="EMBL" id="LAZR01017166">
    <property type="protein sequence ID" value="KKM01556.1"/>
    <property type="molecule type" value="Genomic_DNA"/>
</dbReference>
<dbReference type="GO" id="GO:0022857">
    <property type="term" value="F:transmembrane transporter activity"/>
    <property type="evidence" value="ECO:0007669"/>
    <property type="project" value="InterPro"/>
</dbReference>
<dbReference type="Gene3D" id="2.40.420.20">
    <property type="match status" value="1"/>
</dbReference>